<sequence length="127" mass="15138">MLESCGHRIELQAMMKTLRRMCRKVKALLRHLSTYFLSTTLERSFIAVHDPIHEKAIRIHKESQEEQQEKGTRDETIMNSKQRNFGFLTYLIKFLRNSFGQSYISRWHITSIQEGFNVENLVAIFRF</sequence>
<dbReference type="EMBL" id="CVRI01000063">
    <property type="protein sequence ID" value="CRL04268.1"/>
    <property type="molecule type" value="Genomic_DNA"/>
</dbReference>
<proteinExistence type="predicted"/>
<dbReference type="Proteomes" id="UP000183832">
    <property type="component" value="Unassembled WGS sequence"/>
</dbReference>
<dbReference type="AlphaFoldDB" id="A0A1J1IXG3"/>
<accession>A0A1J1IXG3</accession>
<name>A0A1J1IXG3_9DIPT</name>
<organism evidence="1 2">
    <name type="scientific">Clunio marinus</name>
    <dbReference type="NCBI Taxonomy" id="568069"/>
    <lineage>
        <taxon>Eukaryota</taxon>
        <taxon>Metazoa</taxon>
        <taxon>Ecdysozoa</taxon>
        <taxon>Arthropoda</taxon>
        <taxon>Hexapoda</taxon>
        <taxon>Insecta</taxon>
        <taxon>Pterygota</taxon>
        <taxon>Neoptera</taxon>
        <taxon>Endopterygota</taxon>
        <taxon>Diptera</taxon>
        <taxon>Nematocera</taxon>
        <taxon>Chironomoidea</taxon>
        <taxon>Chironomidae</taxon>
        <taxon>Clunio</taxon>
    </lineage>
</organism>
<gene>
    <name evidence="1" type="ORF">CLUMA_CG017366</name>
</gene>
<reference evidence="1 2" key="1">
    <citation type="submission" date="2015-04" db="EMBL/GenBank/DDBJ databases">
        <authorList>
            <person name="Syromyatnikov M.Y."/>
            <person name="Popov V.N."/>
        </authorList>
    </citation>
    <scope>NUCLEOTIDE SEQUENCE [LARGE SCALE GENOMIC DNA]</scope>
</reference>
<evidence type="ECO:0000313" key="1">
    <source>
        <dbReference type="EMBL" id="CRL04268.1"/>
    </source>
</evidence>
<keyword evidence="2" id="KW-1185">Reference proteome</keyword>
<evidence type="ECO:0000313" key="2">
    <source>
        <dbReference type="Proteomes" id="UP000183832"/>
    </source>
</evidence>
<protein>
    <submittedName>
        <fullName evidence="1">CLUMA_CG017366, isoform A</fullName>
    </submittedName>
</protein>